<keyword evidence="1" id="KW-1133">Transmembrane helix</keyword>
<dbReference type="RefSeq" id="WP_371836994.1">
    <property type="nucleotide sequence ID" value="NZ_JBGMEK010000001.1"/>
</dbReference>
<protein>
    <submittedName>
        <fullName evidence="2">Uncharacterized protein</fullName>
    </submittedName>
</protein>
<gene>
    <name evidence="2" type="ORF">ACCI49_00455</name>
</gene>
<accession>A0ABV4NV22</accession>
<reference evidence="2 3" key="1">
    <citation type="submission" date="2024-08" db="EMBL/GenBank/DDBJ databases">
        <authorList>
            <person name="Ishaq N."/>
        </authorList>
    </citation>
    <scope>NUCLEOTIDE SEQUENCE [LARGE SCALE GENOMIC DNA]</scope>
    <source>
        <strain evidence="2 3">DSM 18651</strain>
    </source>
</reference>
<dbReference type="EMBL" id="JBGMEK010000001">
    <property type="protein sequence ID" value="MFA0809373.1"/>
    <property type="molecule type" value="Genomic_DNA"/>
</dbReference>
<keyword evidence="1" id="KW-0812">Transmembrane</keyword>
<proteinExistence type="predicted"/>
<dbReference type="Proteomes" id="UP001569428">
    <property type="component" value="Unassembled WGS sequence"/>
</dbReference>
<evidence type="ECO:0000313" key="3">
    <source>
        <dbReference type="Proteomes" id="UP001569428"/>
    </source>
</evidence>
<name>A0ABV4NV22_9GAMM</name>
<feature type="transmembrane region" description="Helical" evidence="1">
    <location>
        <begin position="12"/>
        <end position="37"/>
    </location>
</feature>
<comment type="caution">
    <text evidence="2">The sequence shown here is derived from an EMBL/GenBank/DDBJ whole genome shotgun (WGS) entry which is preliminary data.</text>
</comment>
<keyword evidence="1" id="KW-0472">Membrane</keyword>
<sequence length="74" mass="7950">MKQVNLGGRSKAFLVMLLIWQVLKLGLFICVCAAICIGIAAAAGVPLLLIGLGALLMFPGVSPERKRAWAIAWW</sequence>
<evidence type="ECO:0000256" key="1">
    <source>
        <dbReference type="SAM" id="Phobius"/>
    </source>
</evidence>
<organism evidence="2 3">
    <name type="scientific">Microbulbifer epialgicus</name>
    <dbReference type="NCBI Taxonomy" id="393907"/>
    <lineage>
        <taxon>Bacteria</taxon>
        <taxon>Pseudomonadati</taxon>
        <taxon>Pseudomonadota</taxon>
        <taxon>Gammaproteobacteria</taxon>
        <taxon>Cellvibrionales</taxon>
        <taxon>Microbulbiferaceae</taxon>
        <taxon>Microbulbifer</taxon>
    </lineage>
</organism>
<evidence type="ECO:0000313" key="2">
    <source>
        <dbReference type="EMBL" id="MFA0809373.1"/>
    </source>
</evidence>
<keyword evidence="3" id="KW-1185">Reference proteome</keyword>
<feature type="transmembrane region" description="Helical" evidence="1">
    <location>
        <begin position="43"/>
        <end position="61"/>
    </location>
</feature>